<dbReference type="PANTHER" id="PTHR33474">
    <property type="entry name" value="TRANSMEMBRANE PROTEIN"/>
    <property type="match status" value="1"/>
</dbReference>
<dbReference type="RefSeq" id="XP_011087241.1">
    <property type="nucleotide sequence ID" value="XM_011088939.2"/>
</dbReference>
<name>A0A6I9TMW2_SESIN</name>
<dbReference type="KEGG" id="sind:105168788"/>
<keyword evidence="3" id="KW-1185">Reference proteome</keyword>
<dbReference type="AlphaFoldDB" id="A0A6I9TMW2"/>
<gene>
    <name evidence="4" type="primary">LOC105168788</name>
</gene>
<organism evidence="3 4">
    <name type="scientific">Sesamum indicum</name>
    <name type="common">Oriental sesame</name>
    <name type="synonym">Sesamum orientale</name>
    <dbReference type="NCBI Taxonomy" id="4182"/>
    <lineage>
        <taxon>Eukaryota</taxon>
        <taxon>Viridiplantae</taxon>
        <taxon>Streptophyta</taxon>
        <taxon>Embryophyta</taxon>
        <taxon>Tracheophyta</taxon>
        <taxon>Spermatophyta</taxon>
        <taxon>Magnoliopsida</taxon>
        <taxon>eudicotyledons</taxon>
        <taxon>Gunneridae</taxon>
        <taxon>Pentapetalae</taxon>
        <taxon>asterids</taxon>
        <taxon>lamiids</taxon>
        <taxon>Lamiales</taxon>
        <taxon>Pedaliaceae</taxon>
        <taxon>Sesamum</taxon>
    </lineage>
</organism>
<dbReference type="InParanoid" id="A0A6I9TMW2"/>
<dbReference type="OrthoDB" id="747636at2759"/>
<sequence>MLVVLCLSFLICMNGAIPAVTGTSDLVQQKPQSYLAAKGVVLGMEKSGDDESRMRRMGIEVNDYPGWGANNRHTPRPQLGRGCTDC</sequence>
<evidence type="ECO:0000313" key="4">
    <source>
        <dbReference type="RefSeq" id="XP_011087241.1"/>
    </source>
</evidence>
<feature type="signal peptide" evidence="2">
    <location>
        <begin position="1"/>
        <end position="22"/>
    </location>
</feature>
<dbReference type="Proteomes" id="UP000504604">
    <property type="component" value="Linkage group LG8"/>
</dbReference>
<dbReference type="GeneID" id="105168788"/>
<reference evidence="4" key="1">
    <citation type="submission" date="2025-08" db="UniProtKB">
        <authorList>
            <consortium name="RefSeq"/>
        </authorList>
    </citation>
    <scope>IDENTIFICATION</scope>
</reference>
<dbReference type="PANTHER" id="PTHR33474:SF2">
    <property type="entry name" value="TRANSMEMBRANE PROTEIN"/>
    <property type="match status" value="1"/>
</dbReference>
<evidence type="ECO:0000256" key="2">
    <source>
        <dbReference type="SAM" id="SignalP"/>
    </source>
</evidence>
<proteinExistence type="predicted"/>
<evidence type="ECO:0000256" key="1">
    <source>
        <dbReference type="SAM" id="MobiDB-lite"/>
    </source>
</evidence>
<feature type="chain" id="PRO_5026692927" evidence="2">
    <location>
        <begin position="23"/>
        <end position="86"/>
    </location>
</feature>
<dbReference type="FunCoup" id="A0A6I9TMW2">
    <property type="interactions" value="51"/>
</dbReference>
<keyword evidence="2" id="KW-0732">Signal</keyword>
<evidence type="ECO:0000313" key="3">
    <source>
        <dbReference type="Proteomes" id="UP000504604"/>
    </source>
</evidence>
<accession>A0A6I9TMW2</accession>
<feature type="region of interest" description="Disordered" evidence="1">
    <location>
        <begin position="65"/>
        <end position="86"/>
    </location>
</feature>
<protein>
    <submittedName>
        <fullName evidence="4">Uncharacterized protein LOC105168788</fullName>
    </submittedName>
</protein>